<dbReference type="GO" id="GO:0030136">
    <property type="term" value="C:clathrin-coated vesicle"/>
    <property type="evidence" value="ECO:0007669"/>
    <property type="project" value="InterPro"/>
</dbReference>
<proteinExistence type="inferred from homology"/>
<reference evidence="16 17" key="1">
    <citation type="journal article" date="2011" name="Genome Biol. Evol.">
        <title>Integration of the genetic map and genome assembly of fugu facilitates insights into distinct features of genome evolution in teleosts and mammals.</title>
        <authorList>
            <person name="Kai W."/>
            <person name="Kikuchi K."/>
            <person name="Tohari S."/>
            <person name="Chew A.K."/>
            <person name="Tay A."/>
            <person name="Fujiwara A."/>
            <person name="Hosoya S."/>
            <person name="Suetake H."/>
            <person name="Naruse K."/>
            <person name="Brenner S."/>
            <person name="Suzuki Y."/>
            <person name="Venkatesh B."/>
        </authorList>
    </citation>
    <scope>NUCLEOTIDE SEQUENCE [LARGE SCALE GENOMIC DNA]</scope>
</reference>
<dbReference type="GO" id="GO:0048268">
    <property type="term" value="P:clathrin coat assembly"/>
    <property type="evidence" value="ECO:0007669"/>
    <property type="project" value="InterPro"/>
</dbReference>
<dbReference type="InterPro" id="IPR014712">
    <property type="entry name" value="ANTH_dom_sf"/>
</dbReference>
<evidence type="ECO:0000256" key="14">
    <source>
        <dbReference type="ARBA" id="ARBA00083065"/>
    </source>
</evidence>
<keyword evidence="4" id="KW-0813">Transport</keyword>
<evidence type="ECO:0000313" key="17">
    <source>
        <dbReference type="Proteomes" id="UP000005226"/>
    </source>
</evidence>
<evidence type="ECO:0000313" key="16">
    <source>
        <dbReference type="Ensembl" id="ENSTRUP00000070076.1"/>
    </source>
</evidence>
<protein>
    <recommendedName>
        <fullName evidence="12">Clathrin coat assembly protein AP180</fullName>
    </recommendedName>
    <alternativeName>
        <fullName evidence="14">91 kDa synaptosomal-associated protein</fullName>
    </alternativeName>
    <alternativeName>
        <fullName evidence="13">Clathrin coat-associated protein AP180</fullName>
    </alternativeName>
</protein>
<reference evidence="16" key="3">
    <citation type="submission" date="2025-09" db="UniProtKB">
        <authorList>
            <consortium name="Ensembl"/>
        </authorList>
    </citation>
    <scope>IDENTIFICATION</scope>
</reference>
<dbReference type="FunFam" id="1.20.58.150:FF:000002">
    <property type="entry name" value="clathrin coat assembly protein AP180"/>
    <property type="match status" value="1"/>
</dbReference>
<evidence type="ECO:0000256" key="6">
    <source>
        <dbReference type="ARBA" id="ARBA00022481"/>
    </source>
</evidence>
<keyword evidence="7" id="KW-0597">Phosphoprotein</keyword>
<evidence type="ECO:0000256" key="13">
    <source>
        <dbReference type="ARBA" id="ARBA00081660"/>
    </source>
</evidence>
<accession>A0A674NA19</accession>
<dbReference type="InterPro" id="IPR008942">
    <property type="entry name" value="ENTH_VHS"/>
</dbReference>
<dbReference type="GO" id="GO:0098894">
    <property type="term" value="C:extrinsic component of presynaptic endocytic zone membrane"/>
    <property type="evidence" value="ECO:0007669"/>
    <property type="project" value="TreeGrafter"/>
</dbReference>
<dbReference type="PANTHER" id="PTHR22951:SF4">
    <property type="entry name" value="CLATHRIN COAT ASSEMBLY PROTEIN AP180"/>
    <property type="match status" value="1"/>
</dbReference>
<comment type="subunit">
    <text evidence="11">Binds AP2A2. Interacts with AP2B1; clathrin competes with SNAP91.</text>
</comment>
<organism evidence="16 17">
    <name type="scientific">Takifugu rubripes</name>
    <name type="common">Japanese pufferfish</name>
    <name type="synonym">Fugu rubripes</name>
    <dbReference type="NCBI Taxonomy" id="31033"/>
    <lineage>
        <taxon>Eukaryota</taxon>
        <taxon>Metazoa</taxon>
        <taxon>Chordata</taxon>
        <taxon>Craniata</taxon>
        <taxon>Vertebrata</taxon>
        <taxon>Euteleostomi</taxon>
        <taxon>Actinopterygii</taxon>
        <taxon>Neopterygii</taxon>
        <taxon>Teleostei</taxon>
        <taxon>Neoteleostei</taxon>
        <taxon>Acanthomorphata</taxon>
        <taxon>Eupercaria</taxon>
        <taxon>Tetraodontiformes</taxon>
        <taxon>Tetradontoidea</taxon>
        <taxon>Tetraodontidae</taxon>
        <taxon>Takifugu</taxon>
    </lineage>
</organism>
<comment type="subcellular location">
    <subcellularLocation>
        <location evidence="1">Cell membrane</location>
    </subcellularLocation>
    <subcellularLocation>
        <location evidence="2">Membrane</location>
        <location evidence="2">Coated pit</location>
        <topology evidence="2">Peripheral membrane protein</topology>
        <orientation evidence="2">Cytoplasmic side</orientation>
    </subcellularLocation>
</comment>
<evidence type="ECO:0000256" key="4">
    <source>
        <dbReference type="ARBA" id="ARBA00022448"/>
    </source>
</evidence>
<dbReference type="InterPro" id="IPR013809">
    <property type="entry name" value="ENTH"/>
</dbReference>
<evidence type="ECO:0000256" key="3">
    <source>
        <dbReference type="ARBA" id="ARBA00008011"/>
    </source>
</evidence>
<dbReference type="Pfam" id="PF07651">
    <property type="entry name" value="ANTH"/>
    <property type="match status" value="1"/>
</dbReference>
<reference evidence="16" key="2">
    <citation type="submission" date="2025-08" db="UniProtKB">
        <authorList>
            <consortium name="Ensembl"/>
        </authorList>
    </citation>
    <scope>IDENTIFICATION</scope>
</reference>
<dbReference type="GO" id="GO:0005546">
    <property type="term" value="F:phosphatidylinositol-4,5-bisphosphate binding"/>
    <property type="evidence" value="ECO:0007669"/>
    <property type="project" value="TreeGrafter"/>
</dbReference>
<comment type="similarity">
    <text evidence="3">Belongs to the PICALM/SNAP91 family.</text>
</comment>
<keyword evidence="9" id="KW-0472">Membrane</keyword>
<dbReference type="PANTHER" id="PTHR22951">
    <property type="entry name" value="CLATHRIN ASSEMBLY PROTEIN"/>
    <property type="match status" value="1"/>
</dbReference>
<evidence type="ECO:0000256" key="8">
    <source>
        <dbReference type="ARBA" id="ARBA00022927"/>
    </source>
</evidence>
<dbReference type="FunFam" id="1.25.40.90:FF:000001">
    <property type="entry name" value="phosphatidylinositol-binding clathrin assembly protein-like isoform X1"/>
    <property type="match status" value="1"/>
</dbReference>
<evidence type="ECO:0000259" key="15">
    <source>
        <dbReference type="PROSITE" id="PS50942"/>
    </source>
</evidence>
<dbReference type="Gene3D" id="1.20.58.150">
    <property type="entry name" value="ANTH domain"/>
    <property type="match status" value="1"/>
</dbReference>
<keyword evidence="5" id="KW-1003">Cell membrane</keyword>
<dbReference type="SUPFAM" id="SSF89009">
    <property type="entry name" value="GAT-like domain"/>
    <property type="match status" value="1"/>
</dbReference>
<dbReference type="Proteomes" id="UP000005226">
    <property type="component" value="Chromosome 7"/>
</dbReference>
<dbReference type="PROSITE" id="PS50942">
    <property type="entry name" value="ENTH"/>
    <property type="match status" value="1"/>
</dbReference>
<keyword evidence="8" id="KW-0653">Protein transport</keyword>
<dbReference type="GO" id="GO:0000149">
    <property type="term" value="F:SNARE binding"/>
    <property type="evidence" value="ECO:0007669"/>
    <property type="project" value="TreeGrafter"/>
</dbReference>
<evidence type="ECO:0000256" key="1">
    <source>
        <dbReference type="ARBA" id="ARBA00004236"/>
    </source>
</evidence>
<sequence length="534" mass="59116">MSGQTLTDRIAAAQYSLTGSEVSRAVCKATTHEQTAPKKKHMEYLIQASQDQTNVNVPQMVDTLMERVGNASWVVVFKALITTHHLMVHGHEKFLQLLSSRNTLFNLSNFLDKTGSHGFDMSTFIRRYGRYLNEKSFAYRQMSFDFVRVKKGAEGAMRTMTVEKLLKGMPILQSQIDALLDFEVQPKDLNNGVINACFLLLFKDLIKLYACYNDGIINLLEKFFQMKRSQCKDGLEIYKRFLTRMTRVSDFFKIAEQMGIDKNDIPELTQAPESLLESLETHLNTLEGKKPKIEKCETLRTLLAKKRIVPTGEQPPRTCCFILFIPKFLSAARDANIFLLLVGLTNAFSFLVYLLPTLRHHPPPKDPFATTEGSGNIAPELDLFAMRPSDTGGATPSASTEEPPVVTPIAAPIPAPTASSTTITTTTADTADTTDTTTTESAAAPPLDIFGDMFDSMPAQSPTTESKAATTPSVDLFGAGTRVEIHFSVWNLFISPGFCASTPLPPPPHMSWFVSHCGLRIVHVTHSSSRGFSS</sequence>
<evidence type="ECO:0000256" key="9">
    <source>
        <dbReference type="ARBA" id="ARBA00023136"/>
    </source>
</evidence>
<dbReference type="AlphaFoldDB" id="A0A674NA19"/>
<dbReference type="GO" id="GO:0016185">
    <property type="term" value="P:synaptic vesicle budding from presynaptic endocytic zone membrane"/>
    <property type="evidence" value="ECO:0007669"/>
    <property type="project" value="TreeGrafter"/>
</dbReference>
<dbReference type="GeneTree" id="ENSGT00950000183068"/>
<keyword evidence="6" id="KW-0488">Methylation</keyword>
<keyword evidence="17" id="KW-1185">Reference proteome</keyword>
<dbReference type="InterPro" id="IPR011417">
    <property type="entry name" value="ANTH_dom"/>
</dbReference>
<evidence type="ECO:0000256" key="7">
    <source>
        <dbReference type="ARBA" id="ARBA00022553"/>
    </source>
</evidence>
<dbReference type="Ensembl" id="ENSTRUT00000088442.1">
    <property type="protein sequence ID" value="ENSTRUP00000070076.1"/>
    <property type="gene ID" value="ENSTRUG00000032445.1"/>
</dbReference>
<gene>
    <name evidence="16" type="primary">snap91a</name>
</gene>
<evidence type="ECO:0000256" key="2">
    <source>
        <dbReference type="ARBA" id="ARBA00004277"/>
    </source>
</evidence>
<dbReference type="GO" id="GO:0005545">
    <property type="term" value="F:1-phosphatidylinositol binding"/>
    <property type="evidence" value="ECO:0007669"/>
    <property type="project" value="InterPro"/>
</dbReference>
<keyword evidence="10" id="KW-0325">Glycoprotein</keyword>
<dbReference type="GO" id="GO:0015031">
    <property type="term" value="P:protein transport"/>
    <property type="evidence" value="ECO:0007669"/>
    <property type="project" value="UniProtKB-KW"/>
</dbReference>
<dbReference type="SMART" id="SM00273">
    <property type="entry name" value="ENTH"/>
    <property type="match status" value="1"/>
</dbReference>
<dbReference type="Gene3D" id="1.25.40.90">
    <property type="match status" value="1"/>
</dbReference>
<dbReference type="GO" id="GO:0072583">
    <property type="term" value="P:clathrin-dependent endocytosis"/>
    <property type="evidence" value="ECO:0007669"/>
    <property type="project" value="InterPro"/>
</dbReference>
<dbReference type="GO" id="GO:0032050">
    <property type="term" value="F:clathrin heavy chain binding"/>
    <property type="evidence" value="ECO:0007669"/>
    <property type="project" value="TreeGrafter"/>
</dbReference>
<dbReference type="CDD" id="cd16985">
    <property type="entry name" value="ANTH_N_AP180"/>
    <property type="match status" value="1"/>
</dbReference>
<evidence type="ECO:0000256" key="12">
    <source>
        <dbReference type="ARBA" id="ARBA00070426"/>
    </source>
</evidence>
<dbReference type="GO" id="GO:0005905">
    <property type="term" value="C:clathrin-coated pit"/>
    <property type="evidence" value="ECO:0007669"/>
    <property type="project" value="TreeGrafter"/>
</dbReference>
<evidence type="ECO:0000256" key="10">
    <source>
        <dbReference type="ARBA" id="ARBA00023180"/>
    </source>
</evidence>
<feature type="domain" description="ENTH" evidence="15">
    <location>
        <begin position="14"/>
        <end position="146"/>
    </location>
</feature>
<name>A0A674NA19_TAKRU</name>
<dbReference type="SUPFAM" id="SSF48464">
    <property type="entry name" value="ENTH/VHS domain"/>
    <property type="match status" value="1"/>
</dbReference>
<dbReference type="InterPro" id="IPR045192">
    <property type="entry name" value="AP180-like"/>
</dbReference>
<evidence type="ECO:0000256" key="11">
    <source>
        <dbReference type="ARBA" id="ARBA00062465"/>
    </source>
</evidence>
<evidence type="ECO:0000256" key="5">
    <source>
        <dbReference type="ARBA" id="ARBA00022475"/>
    </source>
</evidence>
<dbReference type="GO" id="GO:0008021">
    <property type="term" value="C:synaptic vesicle"/>
    <property type="evidence" value="ECO:0007669"/>
    <property type="project" value="TreeGrafter"/>
</dbReference>